<dbReference type="GO" id="GO:0008010">
    <property type="term" value="F:structural constituent of chitin-based larval cuticle"/>
    <property type="evidence" value="ECO:0007669"/>
    <property type="project" value="TreeGrafter"/>
</dbReference>
<dbReference type="EMBL" id="LNIX01000002">
    <property type="protein sequence ID" value="OXA58978.1"/>
    <property type="molecule type" value="Genomic_DNA"/>
</dbReference>
<feature type="domain" description="DUF243" evidence="2">
    <location>
        <begin position="152"/>
        <end position="233"/>
    </location>
</feature>
<comment type="caution">
    <text evidence="3">The sequence shown here is derived from an EMBL/GenBank/DDBJ whole genome shotgun (WGS) entry which is preliminary data.</text>
</comment>
<feature type="compositionally biased region" description="Low complexity" evidence="1">
    <location>
        <begin position="59"/>
        <end position="134"/>
    </location>
</feature>
<sequence>MTGRPITERAKPTTNQLLASLAMLVSSEPEPPTSYSSFSSQPSAGVSFQNVPSVANLQYSSQSSRGYSTPSSSYGQPSQQQSSYNAPSQSYGTSSSSSSSSGGFSTAASSYSAPSSQYGQPQQQQSGYHGQSQPANVQVSYGAPPQLPPGSSYGPPPVVTGAGPDHEIEYRVVYKPVKAPKPDIILPPPPPKQKTIVYILVPRIEAPDPIIVPTHPPTPPSKPEVYFIRYKAAPKKKPQQSSGNSLYGAPSQQYGVGSAPKPIVVEAPSPTQPTQRKREVVSVSSEVNEKIDDDETSGFGDRVKFERD</sequence>
<dbReference type="PANTHER" id="PTHR31927:SF2">
    <property type="entry name" value="FI07246P-RELATED"/>
    <property type="match status" value="1"/>
</dbReference>
<organism evidence="3 4">
    <name type="scientific">Folsomia candida</name>
    <name type="common">Springtail</name>
    <dbReference type="NCBI Taxonomy" id="158441"/>
    <lineage>
        <taxon>Eukaryota</taxon>
        <taxon>Metazoa</taxon>
        <taxon>Ecdysozoa</taxon>
        <taxon>Arthropoda</taxon>
        <taxon>Hexapoda</taxon>
        <taxon>Collembola</taxon>
        <taxon>Entomobryomorpha</taxon>
        <taxon>Isotomoidea</taxon>
        <taxon>Isotomidae</taxon>
        <taxon>Proisotominae</taxon>
        <taxon>Folsomia</taxon>
    </lineage>
</organism>
<evidence type="ECO:0000313" key="3">
    <source>
        <dbReference type="EMBL" id="OXA58978.1"/>
    </source>
</evidence>
<dbReference type="SMART" id="SM00690">
    <property type="entry name" value="DM5"/>
    <property type="match status" value="1"/>
</dbReference>
<dbReference type="OrthoDB" id="10668963at2759"/>
<feature type="compositionally biased region" description="Polar residues" evidence="1">
    <location>
        <begin position="44"/>
        <end position="58"/>
    </location>
</feature>
<dbReference type="GO" id="GO:0062129">
    <property type="term" value="C:chitin-based extracellular matrix"/>
    <property type="evidence" value="ECO:0007669"/>
    <property type="project" value="TreeGrafter"/>
</dbReference>
<feature type="region of interest" description="Disordered" evidence="1">
    <location>
        <begin position="24"/>
        <end position="164"/>
    </location>
</feature>
<dbReference type="AlphaFoldDB" id="A0A226EP34"/>
<evidence type="ECO:0000256" key="1">
    <source>
        <dbReference type="SAM" id="MobiDB-lite"/>
    </source>
</evidence>
<dbReference type="PANTHER" id="PTHR31927">
    <property type="entry name" value="FI07246P-RELATED-RELATED"/>
    <property type="match status" value="1"/>
</dbReference>
<evidence type="ECO:0000313" key="4">
    <source>
        <dbReference type="Proteomes" id="UP000198287"/>
    </source>
</evidence>
<feature type="compositionally biased region" description="Low complexity" evidence="1">
    <location>
        <begin position="33"/>
        <end position="43"/>
    </location>
</feature>
<keyword evidence="4" id="KW-1185">Reference proteome</keyword>
<accession>A0A226EP34</accession>
<gene>
    <name evidence="3" type="ORF">Fcan01_04296</name>
</gene>
<dbReference type="InterPro" id="IPR004145">
    <property type="entry name" value="DUF243"/>
</dbReference>
<dbReference type="Proteomes" id="UP000198287">
    <property type="component" value="Unassembled WGS sequence"/>
</dbReference>
<feature type="compositionally biased region" description="Polar residues" evidence="1">
    <location>
        <begin position="239"/>
        <end position="255"/>
    </location>
</feature>
<evidence type="ECO:0000259" key="2">
    <source>
        <dbReference type="SMART" id="SM00690"/>
    </source>
</evidence>
<dbReference type="Pfam" id="PF03103">
    <property type="entry name" value="DUF243"/>
    <property type="match status" value="1"/>
</dbReference>
<dbReference type="GO" id="GO:0040003">
    <property type="term" value="P:chitin-based cuticle development"/>
    <property type="evidence" value="ECO:0007669"/>
    <property type="project" value="TreeGrafter"/>
</dbReference>
<feature type="region of interest" description="Disordered" evidence="1">
    <location>
        <begin position="232"/>
        <end position="308"/>
    </location>
</feature>
<name>A0A226EP34_FOLCA</name>
<protein>
    <recommendedName>
        <fullName evidence="2">DUF243 domain-containing protein</fullName>
    </recommendedName>
</protein>
<reference evidence="3 4" key="1">
    <citation type="submission" date="2015-12" db="EMBL/GenBank/DDBJ databases">
        <title>The genome of Folsomia candida.</title>
        <authorList>
            <person name="Faddeeva A."/>
            <person name="Derks M.F."/>
            <person name="Anvar Y."/>
            <person name="Smit S."/>
            <person name="Van Straalen N."/>
            <person name="Roelofs D."/>
        </authorList>
    </citation>
    <scope>NUCLEOTIDE SEQUENCE [LARGE SCALE GENOMIC DNA]</scope>
    <source>
        <strain evidence="3 4">VU population</strain>
        <tissue evidence="3">Whole body</tissue>
    </source>
</reference>
<proteinExistence type="predicted"/>